<reference evidence="7" key="2">
    <citation type="submission" date="2023-03" db="EMBL/GenBank/DDBJ databases">
        <authorList>
            <consortium name="Wellcome Sanger Institute Data Sharing"/>
        </authorList>
    </citation>
    <scope>NUCLEOTIDE SEQUENCE [LARGE SCALE GENOMIC DNA]</scope>
</reference>
<feature type="region of interest" description="Disordered" evidence="4">
    <location>
        <begin position="647"/>
        <end position="735"/>
    </location>
</feature>
<evidence type="ECO:0000256" key="3">
    <source>
        <dbReference type="ARBA" id="ARBA00023136"/>
    </source>
</evidence>
<dbReference type="PANTHER" id="PTHR45738:SF5">
    <property type="entry name" value="POLYPHOSPHOINOSITIDE PHOSPHATASE"/>
    <property type="match status" value="1"/>
</dbReference>
<reference evidence="6" key="3">
    <citation type="submission" date="2025-08" db="UniProtKB">
        <authorList>
            <consortium name="Ensembl"/>
        </authorList>
    </citation>
    <scope>IDENTIFICATION</scope>
</reference>
<feature type="compositionally biased region" description="Basic and acidic residues" evidence="4">
    <location>
        <begin position="660"/>
        <end position="678"/>
    </location>
</feature>
<evidence type="ECO:0000256" key="1">
    <source>
        <dbReference type="ARBA" id="ARBA00004308"/>
    </source>
</evidence>
<sequence length="869" mass="100472">TKRRYFLVGSNHAQTKHRVLKIDRTEPKDLVIIDDKHVYNQQEVRELLGRLDLGNRTKISQKGSSGLSRTVSAFGIVGFVRFLEGYYIVLITKRRKMADIGGHSIYKIEDTTMIYIPNDSVRVTHPDEARYLRIFQNVDLSSNFYFSYSYDLSHSLQYNLTLLQRPYEQWSSAASSTEEEVHTQSKQDSFDIFEDEGLPTKGERMVYGLYNEPYYKYVWNGKLLERVKDIVHHDWLMYIIHGFCGQSKLLIYGRPVHITLIARRSSKFAGTRFLKRGANCEGDVANEVETEQVVHDASVMSFTAGSYSSYVQVRGSVPLYWSQDISTMMPKPPIRSPHNVTLKLTFDRITHTCVHLFVVLQKREKRKHEKILSEELFRAVVNLNQFLPPSHCIDYIAWDMARYTKSKLCNVLDRLSMIAENVTGVLRTNCVDCLDRTNTAQFMVGKCALAYQLYALGMIDKPKLQFDTDCVRLFEELYEDHGDTLSLQYGGSQLVHRVKTYRKIAPWTQHSKDIMQTLSRYYSNAFSDADRQDAINLFLQVYQPSEFKPHLWELPTDFYLHHTSTMAIPQDRRSYTLWWSEGVLSYLPVPYDEVPCEENMNKVKVKRMNQLDESIDIYTEFFKPYELTSFDDTFCIAMTNSAREFMPKTVGADPNPFTVRKPEETGKSVKSSKEETILQRKTAASAPPPPSEEAISSTSEDDSEEDREDEGTVSQRSTPIKLLTESGESSRTQEVYQQHMAKEPYGLNLAEFPSEDDLLQQFTVFCWLKQTPFHLLFLPCLKPRDLPKVNVYGDTPITHASLPFFFSFSLREPVSCFPEDSIYAVLPPQVGKNSQEVFEGHVMTGQGQVRALCREDMLMYREYIKNRYM</sequence>
<dbReference type="Proteomes" id="UP000265100">
    <property type="component" value="Chromosome 15"/>
</dbReference>
<keyword evidence="3" id="KW-0472">Membrane</keyword>
<comment type="subcellular location">
    <subcellularLocation>
        <location evidence="1">Endomembrane system</location>
    </subcellularLocation>
</comment>
<feature type="domain" description="SAC" evidence="5">
    <location>
        <begin position="135"/>
        <end position="491"/>
    </location>
</feature>
<protein>
    <recommendedName>
        <fullName evidence="5">SAC domain-containing protein</fullName>
    </recommendedName>
</protein>
<accession>A0A3P8Q6P1</accession>
<evidence type="ECO:0000313" key="7">
    <source>
        <dbReference type="Proteomes" id="UP000265100"/>
    </source>
</evidence>
<name>A0A3P8Q6P1_ASTCA</name>
<dbReference type="GeneTree" id="ENSGT00550000074943"/>
<dbReference type="Ensembl" id="ENSACLT00000025189.2">
    <property type="protein sequence ID" value="ENSACLP00000024599.2"/>
    <property type="gene ID" value="ENSACLG00000016460.2"/>
</dbReference>
<dbReference type="Bgee" id="ENSACLG00000016460">
    <property type="expression patterns" value="Expressed in testis and 7 other cell types or tissues"/>
</dbReference>
<dbReference type="GO" id="GO:0046856">
    <property type="term" value="P:phosphatidylinositol dephosphorylation"/>
    <property type="evidence" value="ECO:0007669"/>
    <property type="project" value="InterPro"/>
</dbReference>
<organism evidence="6 7">
    <name type="scientific">Astatotilapia calliptera</name>
    <name type="common">Eastern happy</name>
    <name type="synonym">Chromis callipterus</name>
    <dbReference type="NCBI Taxonomy" id="8154"/>
    <lineage>
        <taxon>Eukaryota</taxon>
        <taxon>Metazoa</taxon>
        <taxon>Chordata</taxon>
        <taxon>Craniata</taxon>
        <taxon>Vertebrata</taxon>
        <taxon>Euteleostomi</taxon>
        <taxon>Actinopterygii</taxon>
        <taxon>Neopterygii</taxon>
        <taxon>Teleostei</taxon>
        <taxon>Neoteleostei</taxon>
        <taxon>Acanthomorphata</taxon>
        <taxon>Ovalentaria</taxon>
        <taxon>Cichlomorphae</taxon>
        <taxon>Cichliformes</taxon>
        <taxon>Cichlidae</taxon>
        <taxon>African cichlids</taxon>
        <taxon>Pseudocrenilabrinae</taxon>
        <taxon>Haplochromini</taxon>
        <taxon>Astatotilapia</taxon>
    </lineage>
</organism>
<keyword evidence="2" id="KW-0378">Hydrolase</keyword>
<evidence type="ECO:0000256" key="4">
    <source>
        <dbReference type="SAM" id="MobiDB-lite"/>
    </source>
</evidence>
<dbReference type="GO" id="GO:0043813">
    <property type="term" value="F:phosphatidylinositol-3,5-bisphosphate 5-phosphatase activity"/>
    <property type="evidence" value="ECO:0007669"/>
    <property type="project" value="InterPro"/>
</dbReference>
<feature type="compositionally biased region" description="Acidic residues" evidence="4">
    <location>
        <begin position="699"/>
        <end position="711"/>
    </location>
</feature>
<keyword evidence="7" id="KW-1185">Reference proteome</keyword>
<evidence type="ECO:0000313" key="6">
    <source>
        <dbReference type="Ensembl" id="ENSACLP00000024599.2"/>
    </source>
</evidence>
<reference evidence="6 7" key="1">
    <citation type="submission" date="2018-05" db="EMBL/GenBank/DDBJ databases">
        <authorList>
            <person name="Datahose"/>
        </authorList>
    </citation>
    <scope>NUCLEOTIDE SEQUENCE</scope>
</reference>
<dbReference type="Pfam" id="PF02383">
    <property type="entry name" value="Syja_N"/>
    <property type="match status" value="1"/>
</dbReference>
<dbReference type="AlphaFoldDB" id="A0A3P8Q6P1"/>
<dbReference type="PROSITE" id="PS50275">
    <property type="entry name" value="SAC"/>
    <property type="match status" value="1"/>
</dbReference>
<dbReference type="InterPro" id="IPR002013">
    <property type="entry name" value="SAC_dom"/>
</dbReference>
<evidence type="ECO:0000256" key="2">
    <source>
        <dbReference type="ARBA" id="ARBA00022801"/>
    </source>
</evidence>
<feature type="compositionally biased region" description="Polar residues" evidence="4">
    <location>
        <begin position="726"/>
        <end position="735"/>
    </location>
</feature>
<dbReference type="GO" id="GO:0012505">
    <property type="term" value="C:endomembrane system"/>
    <property type="evidence" value="ECO:0007669"/>
    <property type="project" value="UniProtKB-SubCell"/>
</dbReference>
<evidence type="ECO:0000259" key="5">
    <source>
        <dbReference type="PROSITE" id="PS50275"/>
    </source>
</evidence>
<gene>
    <name evidence="6" type="primary">FIG4</name>
</gene>
<reference evidence="6" key="4">
    <citation type="submission" date="2025-09" db="UniProtKB">
        <authorList>
            <consortium name="Ensembl"/>
        </authorList>
    </citation>
    <scope>IDENTIFICATION</scope>
</reference>
<proteinExistence type="predicted"/>
<dbReference type="PANTHER" id="PTHR45738">
    <property type="entry name" value="POLYPHOSPHOINOSITIDE PHOSPHATASE"/>
    <property type="match status" value="1"/>
</dbReference>
<dbReference type="InterPro" id="IPR043573">
    <property type="entry name" value="Fig4-like"/>
</dbReference>